<dbReference type="Pfam" id="PF03520">
    <property type="entry name" value="KCNQ_channel"/>
    <property type="match status" value="1"/>
</dbReference>
<comment type="subcellular location">
    <subcellularLocation>
        <location evidence="1">Cell membrane</location>
        <topology evidence="1">Multi-pass membrane protein</topology>
    </subcellularLocation>
</comment>
<dbReference type="FunCoup" id="E3NKC6">
    <property type="interactions" value="6"/>
</dbReference>
<feature type="compositionally biased region" description="Polar residues" evidence="12">
    <location>
        <begin position="626"/>
        <end position="645"/>
    </location>
</feature>
<dbReference type="InterPro" id="IPR003937">
    <property type="entry name" value="K_chnl_volt-dep_KCNQ"/>
</dbReference>
<dbReference type="eggNOG" id="KOG1419">
    <property type="taxonomic scope" value="Eukaryota"/>
</dbReference>
<evidence type="ECO:0000256" key="10">
    <source>
        <dbReference type="ARBA" id="ARBA00032659"/>
    </source>
</evidence>
<feature type="transmembrane region" description="Helical" evidence="13">
    <location>
        <begin position="302"/>
        <end position="328"/>
    </location>
</feature>
<evidence type="ECO:0000256" key="13">
    <source>
        <dbReference type="SAM" id="Phobius"/>
    </source>
</evidence>
<evidence type="ECO:0000256" key="4">
    <source>
        <dbReference type="ARBA" id="ARBA00022692"/>
    </source>
</evidence>
<evidence type="ECO:0000256" key="8">
    <source>
        <dbReference type="ARBA" id="ARBA00023136"/>
    </source>
</evidence>
<dbReference type="STRING" id="31234.E3NKC6"/>
<dbReference type="PANTHER" id="PTHR47735">
    <property type="entry name" value="POTASSIUM VOLTAGE-GATED CHANNEL SUBFAMILY KQT MEMBER 4"/>
    <property type="match status" value="1"/>
</dbReference>
<dbReference type="HOGENOM" id="CLU_011722_8_3_1"/>
<keyword evidence="4 13" id="KW-0812">Transmembrane</keyword>
<dbReference type="InParanoid" id="E3NKC6"/>
<feature type="transmembrane region" description="Helical" evidence="13">
    <location>
        <begin position="80"/>
        <end position="99"/>
    </location>
</feature>
<feature type="transmembrane region" description="Helical" evidence="13">
    <location>
        <begin position="133"/>
        <end position="151"/>
    </location>
</feature>
<evidence type="ECO:0000259" key="14">
    <source>
        <dbReference type="Pfam" id="PF00520"/>
    </source>
</evidence>
<dbReference type="GO" id="GO:0005249">
    <property type="term" value="F:voltage-gated potassium channel activity"/>
    <property type="evidence" value="ECO:0007669"/>
    <property type="project" value="InterPro"/>
</dbReference>
<proteinExistence type="predicted"/>
<dbReference type="SUPFAM" id="SSF81324">
    <property type="entry name" value="Voltage-gated potassium channels"/>
    <property type="match status" value="1"/>
</dbReference>
<sequence length="651" mass="74689">MLTTSGYPNGASLRSSIDDSPQDQNEDESETFLLGMVTGDGLGKMFNARYRNIKEKKAAKMTYRALIYNCLERPTGWKCFLYHFSVFLIVLICLILSVLSTVEEHSHFAAELLYILVSYMNHRDIRIARFQEIFLVIFFAIEYIVRLWSAGCRSKYIGFWGRLKFARKPISFIGLLPFLFNSQIKMFRSLRCSCQFNSYLYRKGIRFLQILRMLHVDRQGGTWRLLGSVVFIHRQELITTLYIGFLGLIFSSYFVYLAEKDHVGVDGRQAFTSYADALWWGVITMTTIGYGDVVPQTWTGRIVASCFSIFAISFFALPAGILGSGFALKVQQKQRQKHFNRQIPAAATLIQCLWRCHAAEKRISATWNAHVDPLAHETKETHHGHGKKQSSMDSSNVSRKRQLFKKQSSLVNTFRRKGSPSADVEMGEMNHQERLLRHERNSDTDDEKRVYRVGTDIEIEYETEEANTPTKLHPDNHISHVCELTEAHRNAIRAIRKVKYFVARRRFQQARKPYDVRDVIEQYSQGHLNMMVRIKELQRRLDQTLGKPGQYDGKGSRKGHPVTIGSRLSRLELQMSSLDRKVESSNRTLNALYRLMADRNSLTISPSPPALISRPVSPANCLSPRDQLSPTSISSQRSGSPSYTLDPNGWH</sequence>
<evidence type="ECO:0000256" key="9">
    <source>
        <dbReference type="ARBA" id="ARBA00023303"/>
    </source>
</evidence>
<keyword evidence="3" id="KW-1003">Cell membrane</keyword>
<dbReference type="PANTHER" id="PTHR47735:SF14">
    <property type="entry name" value="POTASSIUM VOLTAGE-GATED CHANNEL SUBFAMILY KQT MEMBER 1"/>
    <property type="match status" value="1"/>
</dbReference>
<keyword evidence="6 13" id="KW-1133">Transmembrane helix</keyword>
<dbReference type="Pfam" id="PF00520">
    <property type="entry name" value="Ion_trans"/>
    <property type="match status" value="1"/>
</dbReference>
<feature type="domain" description="Ion transport" evidence="14">
    <location>
        <begin position="87"/>
        <end position="333"/>
    </location>
</feature>
<evidence type="ECO:0000256" key="5">
    <source>
        <dbReference type="ARBA" id="ARBA00022958"/>
    </source>
</evidence>
<comment type="catalytic activity">
    <reaction evidence="11">
        <text>K(+)(in) = K(+)(out)</text>
        <dbReference type="Rhea" id="RHEA:29463"/>
        <dbReference type="ChEBI" id="CHEBI:29103"/>
    </reaction>
</comment>
<organism evidence="17">
    <name type="scientific">Caenorhabditis remanei</name>
    <name type="common">Caenorhabditis vulgaris</name>
    <dbReference type="NCBI Taxonomy" id="31234"/>
    <lineage>
        <taxon>Eukaryota</taxon>
        <taxon>Metazoa</taxon>
        <taxon>Ecdysozoa</taxon>
        <taxon>Nematoda</taxon>
        <taxon>Chromadorea</taxon>
        <taxon>Rhabditida</taxon>
        <taxon>Rhabditina</taxon>
        <taxon>Rhabditomorpha</taxon>
        <taxon>Rhabditoidea</taxon>
        <taxon>Rhabditidae</taxon>
        <taxon>Peloderinae</taxon>
        <taxon>Caenorhabditis</taxon>
    </lineage>
</organism>
<dbReference type="EMBL" id="DS268793">
    <property type="protein sequence ID" value="EFP02100.1"/>
    <property type="molecule type" value="Genomic_DNA"/>
</dbReference>
<dbReference type="AlphaFoldDB" id="E3NKC6"/>
<dbReference type="PRINTS" id="PR00169">
    <property type="entry name" value="KCHANNEL"/>
</dbReference>
<feature type="region of interest" description="Disordered" evidence="12">
    <location>
        <begin position="604"/>
        <end position="651"/>
    </location>
</feature>
<feature type="region of interest" description="Disordered" evidence="12">
    <location>
        <begin position="545"/>
        <end position="566"/>
    </location>
</feature>
<evidence type="ECO:0000313" key="17">
    <source>
        <dbReference type="Proteomes" id="UP000008281"/>
    </source>
</evidence>
<dbReference type="InterPro" id="IPR013821">
    <property type="entry name" value="K_chnl_volt-dep_KCNQ_C"/>
</dbReference>
<keyword evidence="9" id="KW-0407">Ion channel</keyword>
<reference evidence="16" key="1">
    <citation type="submission" date="2007-07" db="EMBL/GenBank/DDBJ databases">
        <title>PCAP assembly of the Caenorhabditis remanei genome.</title>
        <authorList>
            <consortium name="The Caenorhabditis remanei Sequencing Consortium"/>
            <person name="Wilson R.K."/>
        </authorList>
    </citation>
    <scope>NUCLEOTIDE SEQUENCE [LARGE SCALE GENOMIC DNA]</scope>
    <source>
        <strain evidence="16">PB4641</strain>
    </source>
</reference>
<dbReference type="OrthoDB" id="8879391at2759"/>
<keyword evidence="8 13" id="KW-0472">Membrane</keyword>
<name>E3NKC6_CAERE</name>
<dbReference type="OMA" id="ETKETHH"/>
<feature type="transmembrane region" description="Helical" evidence="13">
    <location>
        <begin position="237"/>
        <end position="258"/>
    </location>
</feature>
<evidence type="ECO:0000256" key="3">
    <source>
        <dbReference type="ARBA" id="ARBA00022475"/>
    </source>
</evidence>
<evidence type="ECO:0000256" key="7">
    <source>
        <dbReference type="ARBA" id="ARBA00023065"/>
    </source>
</evidence>
<keyword evidence="2" id="KW-0813">Transport</keyword>
<dbReference type="Gene3D" id="6.10.140.1910">
    <property type="match status" value="2"/>
</dbReference>
<evidence type="ECO:0000256" key="11">
    <source>
        <dbReference type="ARBA" id="ARBA00034430"/>
    </source>
</evidence>
<feature type="transmembrane region" description="Helical" evidence="13">
    <location>
        <begin position="270"/>
        <end position="290"/>
    </location>
</feature>
<evidence type="ECO:0000256" key="1">
    <source>
        <dbReference type="ARBA" id="ARBA00004651"/>
    </source>
</evidence>
<feature type="region of interest" description="Disordered" evidence="12">
    <location>
        <begin position="1"/>
        <end position="26"/>
    </location>
</feature>
<evidence type="ECO:0000256" key="6">
    <source>
        <dbReference type="ARBA" id="ARBA00022989"/>
    </source>
</evidence>
<dbReference type="FunFam" id="1.10.287.70:FF:000056">
    <property type="entry name" value="Potassium voltage-gated channel subfamily KQT member 1"/>
    <property type="match status" value="1"/>
</dbReference>
<feature type="compositionally biased region" description="Polar residues" evidence="12">
    <location>
        <begin position="1"/>
        <end position="19"/>
    </location>
</feature>
<dbReference type="Proteomes" id="UP000008281">
    <property type="component" value="Unassembled WGS sequence"/>
</dbReference>
<keyword evidence="5" id="KW-0630">Potassium</keyword>
<protein>
    <recommendedName>
        <fullName evidence="10">IKs producing slow voltage-gated potassium channel subunit alpha KvLQT1</fullName>
    </recommendedName>
</protein>
<dbReference type="InterPro" id="IPR005821">
    <property type="entry name" value="Ion_trans_dom"/>
</dbReference>
<evidence type="ECO:0000259" key="15">
    <source>
        <dbReference type="Pfam" id="PF03520"/>
    </source>
</evidence>
<evidence type="ECO:0000256" key="2">
    <source>
        <dbReference type="ARBA" id="ARBA00022448"/>
    </source>
</evidence>
<dbReference type="GO" id="GO:0008076">
    <property type="term" value="C:voltage-gated potassium channel complex"/>
    <property type="evidence" value="ECO:0007669"/>
    <property type="project" value="TreeGrafter"/>
</dbReference>
<keyword evidence="7" id="KW-0406">Ion transport</keyword>
<evidence type="ECO:0000313" key="16">
    <source>
        <dbReference type="EMBL" id="EFP02100.1"/>
    </source>
</evidence>
<dbReference type="PRINTS" id="PR01459">
    <property type="entry name" value="KCNQCHANNEL"/>
</dbReference>
<evidence type="ECO:0000256" key="12">
    <source>
        <dbReference type="SAM" id="MobiDB-lite"/>
    </source>
</evidence>
<feature type="region of interest" description="Disordered" evidence="12">
    <location>
        <begin position="377"/>
        <end position="399"/>
    </location>
</feature>
<gene>
    <name evidence="16" type="primary">Cre-kqt-3</name>
    <name evidence="16" type="ORF">CRE_15789</name>
</gene>
<feature type="domain" description="Potassium channel voltage dependent KCNQ C-terminal" evidence="15">
    <location>
        <begin position="459"/>
        <end position="562"/>
    </location>
</feature>
<dbReference type="Gene3D" id="1.10.287.70">
    <property type="match status" value="1"/>
</dbReference>
<keyword evidence="17" id="KW-1185">Reference proteome</keyword>
<accession>E3NKC6</accession>